<proteinExistence type="predicted"/>
<dbReference type="Proteomes" id="UP000007575">
    <property type="component" value="Chromosome"/>
</dbReference>
<evidence type="ECO:0000313" key="4">
    <source>
        <dbReference type="EMBL" id="AFD26802.1"/>
    </source>
</evidence>
<reference evidence="4 5" key="1">
    <citation type="journal article" date="2012" name="PLoS ONE">
        <title>Genome sequence and transcriptome analysis of the radioresistant bacterium Deinococcus gobiensis: insights into the extreme environmental adaptations.</title>
        <authorList>
            <person name="Yuan M."/>
            <person name="Chen M."/>
            <person name="Zhang W."/>
            <person name="Lu W."/>
            <person name="Wang J."/>
            <person name="Yang M."/>
            <person name="Zhao P."/>
            <person name="Tang R."/>
            <person name="Li X."/>
            <person name="Hao Y."/>
            <person name="Zhou Z."/>
            <person name="Zhan Y."/>
            <person name="Yu H."/>
            <person name="Teng C."/>
            <person name="Yan Y."/>
            <person name="Ping S."/>
            <person name="Wang Y."/>
            <person name="Lin M."/>
        </authorList>
    </citation>
    <scope>NUCLEOTIDE SEQUENCE [LARGE SCALE GENOMIC DNA]</scope>
    <source>
        <strain evidence="4 5">I-0</strain>
    </source>
</reference>
<protein>
    <submittedName>
        <fullName evidence="4">Phospholipid/glycerol acyltransferase</fullName>
    </submittedName>
</protein>
<keyword evidence="1 4" id="KW-0808">Transferase</keyword>
<dbReference type="HOGENOM" id="CLU_097817_0_0_0"/>
<dbReference type="PATRIC" id="fig|745776.4.peg.2951"/>
<keyword evidence="5" id="KW-1185">Reference proteome</keyword>
<dbReference type="OrthoDB" id="152799at2"/>
<evidence type="ECO:0000313" key="5">
    <source>
        <dbReference type="Proteomes" id="UP000007575"/>
    </source>
</evidence>
<evidence type="ECO:0000256" key="1">
    <source>
        <dbReference type="ARBA" id="ARBA00022679"/>
    </source>
</evidence>
<dbReference type="GO" id="GO:0003841">
    <property type="term" value="F:1-acylglycerol-3-phosphate O-acyltransferase activity"/>
    <property type="evidence" value="ECO:0007669"/>
    <property type="project" value="TreeGrafter"/>
</dbReference>
<dbReference type="eggNOG" id="COG0204">
    <property type="taxonomic scope" value="Bacteria"/>
</dbReference>
<dbReference type="PANTHER" id="PTHR10434:SF9">
    <property type="entry name" value="PHOSPHOLIPID_GLYCEROL ACYLTRANSFERASE DOMAIN-CONTAINING PROTEIN"/>
    <property type="match status" value="1"/>
</dbReference>
<dbReference type="AlphaFoldDB" id="H8GVT7"/>
<evidence type="ECO:0000256" key="2">
    <source>
        <dbReference type="ARBA" id="ARBA00023315"/>
    </source>
</evidence>
<sequence length="207" mass="22087">MRRSIRASVRRELAGVYLRGPLPPGGAVVAPTHGSWWDGYLLRELAWTVGHPARVMMLPGQLVRFPFLRRVGAIGAGDLRAAVRAARAGEWMVIFPEGRVSAQLAALRPGAAWVAGVAGVPLVPVALRVVMRGAQHPEAFLRFGPPTTGEALRPALGALLAALDADLRAADPEAPPDGYLRVVRGQGSTHDRVGVAARLLTLLTERR</sequence>
<dbReference type="PANTHER" id="PTHR10434">
    <property type="entry name" value="1-ACYL-SN-GLYCEROL-3-PHOSPHATE ACYLTRANSFERASE"/>
    <property type="match status" value="1"/>
</dbReference>
<evidence type="ECO:0000259" key="3">
    <source>
        <dbReference type="SMART" id="SM00563"/>
    </source>
</evidence>
<dbReference type="SUPFAM" id="SSF69593">
    <property type="entry name" value="Glycerol-3-phosphate (1)-acyltransferase"/>
    <property type="match status" value="1"/>
</dbReference>
<dbReference type="Pfam" id="PF01553">
    <property type="entry name" value="Acyltransferase"/>
    <property type="match status" value="1"/>
</dbReference>
<dbReference type="EMBL" id="CP002191">
    <property type="protein sequence ID" value="AFD26802.1"/>
    <property type="molecule type" value="Genomic_DNA"/>
</dbReference>
<gene>
    <name evidence="4" type="ordered locus">DGo_CA2875</name>
</gene>
<dbReference type="SMART" id="SM00563">
    <property type="entry name" value="PlsC"/>
    <property type="match status" value="1"/>
</dbReference>
<feature type="domain" description="Phospholipid/glycerol acyltransferase" evidence="3">
    <location>
        <begin position="27"/>
        <end position="130"/>
    </location>
</feature>
<accession>H8GVT7</accession>
<dbReference type="InterPro" id="IPR002123">
    <property type="entry name" value="Plipid/glycerol_acylTrfase"/>
</dbReference>
<keyword evidence="2 4" id="KW-0012">Acyltransferase</keyword>
<dbReference type="STRING" id="745776.DGo_CA2875"/>
<organism evidence="4 5">
    <name type="scientific">Deinococcus gobiensis (strain DSM 21396 / JCM 16679 / CGMCC 1.7299 / I-0)</name>
    <dbReference type="NCBI Taxonomy" id="745776"/>
    <lineage>
        <taxon>Bacteria</taxon>
        <taxon>Thermotogati</taxon>
        <taxon>Deinococcota</taxon>
        <taxon>Deinococci</taxon>
        <taxon>Deinococcales</taxon>
        <taxon>Deinococcaceae</taxon>
        <taxon>Deinococcus</taxon>
    </lineage>
</organism>
<name>H8GVT7_DEIGI</name>
<dbReference type="KEGG" id="dgo:DGo_CA2875"/>
<dbReference type="GO" id="GO:0006654">
    <property type="term" value="P:phosphatidic acid biosynthetic process"/>
    <property type="evidence" value="ECO:0007669"/>
    <property type="project" value="TreeGrafter"/>
</dbReference>